<evidence type="ECO:0000313" key="2">
    <source>
        <dbReference type="EMBL" id="TDZ22681.1"/>
    </source>
</evidence>
<dbReference type="Proteomes" id="UP000014480">
    <property type="component" value="Unassembled WGS sequence"/>
</dbReference>
<feature type="compositionally biased region" description="Basic residues" evidence="1">
    <location>
        <begin position="53"/>
        <end position="62"/>
    </location>
</feature>
<dbReference type="AlphaFoldDB" id="A0A484FY47"/>
<gene>
    <name evidence="2" type="ORF">Cob_v004219</name>
</gene>
<keyword evidence="3" id="KW-1185">Reference proteome</keyword>
<feature type="region of interest" description="Disordered" evidence="1">
    <location>
        <begin position="45"/>
        <end position="72"/>
    </location>
</feature>
<evidence type="ECO:0000256" key="1">
    <source>
        <dbReference type="SAM" id="MobiDB-lite"/>
    </source>
</evidence>
<name>A0A484FY47_COLOR</name>
<protein>
    <submittedName>
        <fullName evidence="2">Uncharacterized protein</fullName>
    </submittedName>
</protein>
<proteinExistence type="predicted"/>
<organism evidence="2 3">
    <name type="scientific">Colletotrichum orbiculare (strain 104-T / ATCC 96160 / CBS 514.97 / LARS 414 / MAFF 240422)</name>
    <name type="common">Cucumber anthracnose fungus</name>
    <name type="synonym">Colletotrichum lagenarium</name>
    <dbReference type="NCBI Taxonomy" id="1213857"/>
    <lineage>
        <taxon>Eukaryota</taxon>
        <taxon>Fungi</taxon>
        <taxon>Dikarya</taxon>
        <taxon>Ascomycota</taxon>
        <taxon>Pezizomycotina</taxon>
        <taxon>Sordariomycetes</taxon>
        <taxon>Hypocreomycetidae</taxon>
        <taxon>Glomerellales</taxon>
        <taxon>Glomerellaceae</taxon>
        <taxon>Colletotrichum</taxon>
        <taxon>Colletotrichum orbiculare species complex</taxon>
    </lineage>
</organism>
<dbReference type="EMBL" id="AMCV02000009">
    <property type="protein sequence ID" value="TDZ22681.1"/>
    <property type="molecule type" value="Genomic_DNA"/>
</dbReference>
<sequence>MADVVDDVKTGVVMTPGSLPPRRVGKLLLPQAEVASHVSSRIPLRRREVGKLTAKRHQRAAPKRTTTPSYPGPAGSLVASWCWARTLDPDRPLLSVVWRCK</sequence>
<accession>A0A484FY47</accession>
<comment type="caution">
    <text evidence="2">The sequence shown here is derived from an EMBL/GenBank/DDBJ whole genome shotgun (WGS) entry which is preliminary data.</text>
</comment>
<evidence type="ECO:0000313" key="3">
    <source>
        <dbReference type="Proteomes" id="UP000014480"/>
    </source>
</evidence>
<reference evidence="3" key="2">
    <citation type="journal article" date="2019" name="Mol. Plant Microbe Interact.">
        <title>Genome sequence resources for four phytopathogenic fungi from the Colletotrichum orbiculare species complex.</title>
        <authorList>
            <person name="Gan P."/>
            <person name="Tsushima A."/>
            <person name="Narusaka M."/>
            <person name="Narusaka Y."/>
            <person name="Takano Y."/>
            <person name="Kubo Y."/>
            <person name="Shirasu K."/>
        </authorList>
    </citation>
    <scope>GENOME REANNOTATION</scope>
    <source>
        <strain evidence="3">104-T / ATCC 96160 / CBS 514.97 / LARS 414 / MAFF 240422</strain>
    </source>
</reference>
<reference evidence="3" key="1">
    <citation type="journal article" date="2013" name="New Phytol.">
        <title>Comparative genomic and transcriptomic analyses reveal the hemibiotrophic stage shift of Colletotrichum fungi.</title>
        <authorList>
            <person name="Gan P."/>
            <person name="Ikeda K."/>
            <person name="Irieda H."/>
            <person name="Narusaka M."/>
            <person name="O'Connell R.J."/>
            <person name="Narusaka Y."/>
            <person name="Takano Y."/>
            <person name="Kubo Y."/>
            <person name="Shirasu K."/>
        </authorList>
    </citation>
    <scope>NUCLEOTIDE SEQUENCE [LARGE SCALE GENOMIC DNA]</scope>
    <source>
        <strain evidence="3">104-T / ATCC 96160 / CBS 514.97 / LARS 414 / MAFF 240422</strain>
    </source>
</reference>